<name>A0A2T9Y664_9FUNG</name>
<evidence type="ECO:0000313" key="1">
    <source>
        <dbReference type="EMBL" id="PVU87826.1"/>
    </source>
</evidence>
<reference evidence="1 2" key="1">
    <citation type="journal article" date="2018" name="MBio">
        <title>Comparative Genomics Reveals the Core Gene Toolbox for the Fungus-Insect Symbiosis.</title>
        <authorList>
            <person name="Wang Y."/>
            <person name="Stata M."/>
            <person name="Wang W."/>
            <person name="Stajich J.E."/>
            <person name="White M.M."/>
            <person name="Moncalvo J.M."/>
        </authorList>
    </citation>
    <scope>NUCLEOTIDE SEQUENCE [LARGE SCALE GENOMIC DNA]</scope>
    <source>
        <strain evidence="1 2">SWE-8-4</strain>
    </source>
</reference>
<gene>
    <name evidence="1" type="ORF">BB561_006155</name>
</gene>
<dbReference type="Proteomes" id="UP000245383">
    <property type="component" value="Unassembled WGS sequence"/>
</dbReference>
<comment type="caution">
    <text evidence="1">The sequence shown here is derived from an EMBL/GenBank/DDBJ whole genome shotgun (WGS) entry which is preliminary data.</text>
</comment>
<organism evidence="1 2">
    <name type="scientific">Smittium simulii</name>
    <dbReference type="NCBI Taxonomy" id="133385"/>
    <lineage>
        <taxon>Eukaryota</taxon>
        <taxon>Fungi</taxon>
        <taxon>Fungi incertae sedis</taxon>
        <taxon>Zoopagomycota</taxon>
        <taxon>Kickxellomycotina</taxon>
        <taxon>Harpellomycetes</taxon>
        <taxon>Harpellales</taxon>
        <taxon>Legeriomycetaceae</taxon>
        <taxon>Smittium</taxon>
    </lineage>
</organism>
<keyword evidence="2" id="KW-1185">Reference proteome</keyword>
<protein>
    <submittedName>
        <fullName evidence="1">Uncharacterized protein</fullName>
    </submittedName>
</protein>
<dbReference type="EMBL" id="MBFR01000439">
    <property type="protein sequence ID" value="PVU87826.1"/>
    <property type="molecule type" value="Genomic_DNA"/>
</dbReference>
<sequence length="85" mass="9359">MSSCPIGMCLMCYNETSSLYSTAIMHQQSILGKRAIIEIGSNSMLTTLKSPKPPDKQPKTFTFTEPPTTDVITIYESDSFAALFT</sequence>
<proteinExistence type="predicted"/>
<accession>A0A2T9Y664</accession>
<evidence type="ECO:0000313" key="2">
    <source>
        <dbReference type="Proteomes" id="UP000245383"/>
    </source>
</evidence>
<dbReference type="AlphaFoldDB" id="A0A2T9Y664"/>